<proteinExistence type="predicted"/>
<evidence type="ECO:0000313" key="4">
    <source>
        <dbReference type="Proteomes" id="UP000196531"/>
    </source>
</evidence>
<dbReference type="AlphaFoldDB" id="A0A1Y5F4V0"/>
<organism evidence="3 4">
    <name type="scientific">Halobacteriovorax marinus</name>
    <dbReference type="NCBI Taxonomy" id="97084"/>
    <lineage>
        <taxon>Bacteria</taxon>
        <taxon>Pseudomonadati</taxon>
        <taxon>Bdellovibrionota</taxon>
        <taxon>Bacteriovoracia</taxon>
        <taxon>Bacteriovoracales</taxon>
        <taxon>Halobacteriovoraceae</taxon>
        <taxon>Halobacteriovorax</taxon>
    </lineage>
</organism>
<dbReference type="Gene3D" id="3.40.190.10">
    <property type="entry name" value="Periplasmic binding protein-like II"/>
    <property type="match status" value="2"/>
</dbReference>
<dbReference type="PANTHER" id="PTHR35936:SF25">
    <property type="entry name" value="ABC TRANSPORTER SUBSTRATE-BINDING PROTEIN"/>
    <property type="match status" value="1"/>
</dbReference>
<dbReference type="SUPFAM" id="SSF53850">
    <property type="entry name" value="Periplasmic binding protein-like II"/>
    <property type="match status" value="1"/>
</dbReference>
<reference evidence="4" key="1">
    <citation type="journal article" date="2017" name="Proc. Natl. Acad. Sci. U.S.A.">
        <title>Simulation of Deepwater Horizon oil plume reveals substrate specialization within a complex community of hydrocarbon-degraders.</title>
        <authorList>
            <person name="Hu P."/>
            <person name="Dubinsky E.A."/>
            <person name="Probst A.J."/>
            <person name="Wang J."/>
            <person name="Sieber C.M.K."/>
            <person name="Tom L.M."/>
            <person name="Gardinali P."/>
            <person name="Banfield J.F."/>
            <person name="Atlas R.M."/>
            <person name="Andersen G.L."/>
        </authorList>
    </citation>
    <scope>NUCLEOTIDE SEQUENCE [LARGE SCALE GENOMIC DNA]</scope>
</reference>
<comment type="caution">
    <text evidence="3">The sequence shown here is derived from an EMBL/GenBank/DDBJ whole genome shotgun (WGS) entry which is preliminary data.</text>
</comment>
<accession>A0A1Y5F4V0</accession>
<dbReference type="PANTHER" id="PTHR35936">
    <property type="entry name" value="MEMBRANE-BOUND LYTIC MUREIN TRANSGLYCOSYLASE F"/>
    <property type="match status" value="1"/>
</dbReference>
<dbReference type="InterPro" id="IPR001638">
    <property type="entry name" value="Solute-binding_3/MltF_N"/>
</dbReference>
<evidence type="ECO:0000313" key="3">
    <source>
        <dbReference type="EMBL" id="OUR95681.1"/>
    </source>
</evidence>
<protein>
    <recommendedName>
        <fullName evidence="2">Solute-binding protein family 3/N-terminal domain-containing protein</fullName>
    </recommendedName>
</protein>
<name>A0A1Y5F4V0_9BACT</name>
<feature type="domain" description="Solute-binding protein family 3/N-terminal" evidence="2">
    <location>
        <begin position="21"/>
        <end position="247"/>
    </location>
</feature>
<keyword evidence="1" id="KW-0732">Signal</keyword>
<evidence type="ECO:0000259" key="2">
    <source>
        <dbReference type="SMART" id="SM00062"/>
    </source>
</evidence>
<dbReference type="Proteomes" id="UP000196531">
    <property type="component" value="Unassembled WGS sequence"/>
</dbReference>
<dbReference type="SMART" id="SM00062">
    <property type="entry name" value="PBPb"/>
    <property type="match status" value="1"/>
</dbReference>
<sequence length="247" mass="28850">MKTSLIFLIFINFCLSSYSMEINVGISDKDYYPYYFEKDNKMYGASIEIAEQLANKLGHNLIYKRYPFARVINYISSGEIDMVILYIKSKEREKYAHYLDIPHIYESSSIIYKKTRDEIFFEGNLNKLKKYNFANVRGYSHGATYDNATFLSKTFVKNETQLIKVLLAERIDIAIGNKAVIYSKAKELGVQNEIIFHRTKIDDGPCYLAFSKKSNIDKEVITSFNNSIKEFVKSEKYKSILKKYNFL</sequence>
<dbReference type="EMBL" id="MAAO01000007">
    <property type="protein sequence ID" value="OUR95681.1"/>
    <property type="molecule type" value="Genomic_DNA"/>
</dbReference>
<evidence type="ECO:0000256" key="1">
    <source>
        <dbReference type="ARBA" id="ARBA00022729"/>
    </source>
</evidence>
<gene>
    <name evidence="3" type="ORF">A9Q84_14360</name>
</gene>
<dbReference type="Pfam" id="PF00497">
    <property type="entry name" value="SBP_bac_3"/>
    <property type="match status" value="1"/>
</dbReference>